<dbReference type="InterPro" id="IPR042566">
    <property type="entry name" value="L1_C"/>
</dbReference>
<dbReference type="Proteomes" id="UP001066276">
    <property type="component" value="Chromosome 1_1"/>
</dbReference>
<organism evidence="1 2">
    <name type="scientific">Pleurodeles waltl</name>
    <name type="common">Iberian ribbed newt</name>
    <dbReference type="NCBI Taxonomy" id="8319"/>
    <lineage>
        <taxon>Eukaryota</taxon>
        <taxon>Metazoa</taxon>
        <taxon>Chordata</taxon>
        <taxon>Craniata</taxon>
        <taxon>Vertebrata</taxon>
        <taxon>Euteleostomi</taxon>
        <taxon>Amphibia</taxon>
        <taxon>Batrachia</taxon>
        <taxon>Caudata</taxon>
        <taxon>Salamandroidea</taxon>
        <taxon>Salamandridae</taxon>
        <taxon>Pleurodelinae</taxon>
        <taxon>Pleurodeles</taxon>
    </lineage>
</organism>
<protein>
    <submittedName>
        <fullName evidence="1">Uncharacterized protein</fullName>
    </submittedName>
</protein>
<proteinExistence type="predicted"/>
<dbReference type="AlphaFoldDB" id="A0AAV7WQH1"/>
<sequence>MDGATRPRPFITCLLRHRQVRQLLLKARSHGPFQAEGYEVRFTVDFSTETNEFCKAFLSLRPRLRQLEVKYGFFDPARMWITKGGKSRDF</sequence>
<gene>
    <name evidence="1" type="ORF">NDU88_003067</name>
</gene>
<keyword evidence="2" id="KW-1185">Reference proteome</keyword>
<accession>A0AAV7WQH1</accession>
<dbReference type="Gene3D" id="3.30.250.20">
    <property type="entry name" value="L1 transposable element, C-terminal domain"/>
    <property type="match status" value="1"/>
</dbReference>
<reference evidence="1" key="1">
    <citation type="journal article" date="2022" name="bioRxiv">
        <title>Sequencing and chromosome-scale assembly of the giantPleurodeles waltlgenome.</title>
        <authorList>
            <person name="Brown T."/>
            <person name="Elewa A."/>
            <person name="Iarovenko S."/>
            <person name="Subramanian E."/>
            <person name="Araus A.J."/>
            <person name="Petzold A."/>
            <person name="Susuki M."/>
            <person name="Suzuki K.-i.T."/>
            <person name="Hayashi T."/>
            <person name="Toyoda A."/>
            <person name="Oliveira C."/>
            <person name="Osipova E."/>
            <person name="Leigh N.D."/>
            <person name="Simon A."/>
            <person name="Yun M.H."/>
        </authorList>
    </citation>
    <scope>NUCLEOTIDE SEQUENCE</scope>
    <source>
        <strain evidence="1">20211129_DDA</strain>
        <tissue evidence="1">Liver</tissue>
    </source>
</reference>
<comment type="caution">
    <text evidence="1">The sequence shown here is derived from an EMBL/GenBank/DDBJ whole genome shotgun (WGS) entry which is preliminary data.</text>
</comment>
<dbReference type="EMBL" id="JANPWB010000001">
    <property type="protein sequence ID" value="KAJ1215458.1"/>
    <property type="molecule type" value="Genomic_DNA"/>
</dbReference>
<name>A0AAV7WQH1_PLEWA</name>
<evidence type="ECO:0000313" key="1">
    <source>
        <dbReference type="EMBL" id="KAJ1215458.1"/>
    </source>
</evidence>
<evidence type="ECO:0000313" key="2">
    <source>
        <dbReference type="Proteomes" id="UP001066276"/>
    </source>
</evidence>